<feature type="compositionally biased region" description="Pro residues" evidence="1">
    <location>
        <begin position="174"/>
        <end position="188"/>
    </location>
</feature>
<dbReference type="Proteomes" id="UP000719500">
    <property type="component" value="Unassembled WGS sequence"/>
</dbReference>
<dbReference type="PANTHER" id="PTHR32097">
    <property type="entry name" value="CAMP-BINDING PROTEIN 1-RELATED"/>
    <property type="match status" value="1"/>
</dbReference>
<evidence type="ECO:0000259" key="2">
    <source>
        <dbReference type="Pfam" id="PF02342"/>
    </source>
</evidence>
<protein>
    <submittedName>
        <fullName evidence="3">TerD family protein</fullName>
    </submittedName>
</protein>
<dbReference type="InterPro" id="IPR051324">
    <property type="entry name" value="Stress/Tellurium_Resist"/>
</dbReference>
<comment type="caution">
    <text evidence="3">The sequence shown here is derived from an EMBL/GenBank/DDBJ whole genome shotgun (WGS) entry which is preliminary data.</text>
</comment>
<feature type="domain" description="TerD" evidence="2">
    <location>
        <begin position="1"/>
        <end position="165"/>
    </location>
</feature>
<organism evidence="3 4">
    <name type="scientific">Oscillibacter valericigenes</name>
    <dbReference type="NCBI Taxonomy" id="351091"/>
    <lineage>
        <taxon>Bacteria</taxon>
        <taxon>Bacillati</taxon>
        <taxon>Bacillota</taxon>
        <taxon>Clostridia</taxon>
        <taxon>Eubacteriales</taxon>
        <taxon>Oscillospiraceae</taxon>
        <taxon>Oscillibacter</taxon>
    </lineage>
</organism>
<dbReference type="PIRSF" id="PIRSF037118">
    <property type="entry name" value="Tellurite_resistance_TerA"/>
    <property type="match status" value="1"/>
</dbReference>
<dbReference type="PANTHER" id="PTHR32097:SF3">
    <property type="entry name" value="TELLURITE RESISTANCE PROTEIN"/>
    <property type="match status" value="1"/>
</dbReference>
<feature type="region of interest" description="Disordered" evidence="1">
    <location>
        <begin position="168"/>
        <end position="191"/>
    </location>
</feature>
<evidence type="ECO:0000313" key="3">
    <source>
        <dbReference type="EMBL" id="MBM6850438.1"/>
    </source>
</evidence>
<sequence>MELQKGQKCKLTDLTEDGRLRLSVAVSLPAGEADVTCFGVDGAGKLSDDRYFVFYNQTRSPEGAVSMEQSGRTTAFSIDLGRLPDFLQRLVVTIAVEDGTMQALARGTLLLEGGLGQASYAFSGAGYRQEKALILCEVYRKDGIWRLSVVDSGFNGGLSALLAHFGGEEARPDTPAPSPAPAPAPAPAEPRVNLTKISLKKSGESHKIDLKKNRQRIHVNLNWDQRQGLFSRGIDLDLACMYRLKDGRQGVIQALGSSFGASDQPPYIRLDKDDRSGASVNGENMDFFRPELIDFAIVFAFIYEGVPNWRATNARVVLSQQGEPDIEVHIDNPNSNERFCVLASLTGRDGGLEVRREDLFFNSHRAVDAHYHFGFRWVAGRK</sequence>
<dbReference type="InterPro" id="IPR017115">
    <property type="entry name" value="Tellurite_resistance_TerA"/>
</dbReference>
<keyword evidence="4" id="KW-1185">Reference proteome</keyword>
<evidence type="ECO:0000313" key="4">
    <source>
        <dbReference type="Proteomes" id="UP000719500"/>
    </source>
</evidence>
<dbReference type="RefSeq" id="WP_204802419.1">
    <property type="nucleotide sequence ID" value="NZ_JACSNX010000002.1"/>
</dbReference>
<dbReference type="InterPro" id="IPR003325">
    <property type="entry name" value="TerD"/>
</dbReference>
<evidence type="ECO:0000256" key="1">
    <source>
        <dbReference type="SAM" id="MobiDB-lite"/>
    </source>
</evidence>
<proteinExistence type="predicted"/>
<dbReference type="EMBL" id="JACSNX010000002">
    <property type="protein sequence ID" value="MBM6850438.1"/>
    <property type="molecule type" value="Genomic_DNA"/>
</dbReference>
<name>A0ABS2FSN4_9FIRM</name>
<dbReference type="Gene3D" id="2.60.60.30">
    <property type="entry name" value="sav2460 like domains"/>
    <property type="match status" value="1"/>
</dbReference>
<dbReference type="Pfam" id="PF02342">
    <property type="entry name" value="TerD"/>
    <property type="match status" value="1"/>
</dbReference>
<reference evidence="3 4" key="1">
    <citation type="journal article" date="2021" name="Sci. Rep.">
        <title>The distribution of antibiotic resistance genes in chicken gut microbiota commensals.</title>
        <authorList>
            <person name="Juricova H."/>
            <person name="Matiasovicova J."/>
            <person name="Kubasova T."/>
            <person name="Cejkova D."/>
            <person name="Rychlik I."/>
        </authorList>
    </citation>
    <scope>NUCLEOTIDE SEQUENCE [LARGE SCALE GENOMIC DNA]</scope>
    <source>
        <strain evidence="3 4">An411</strain>
    </source>
</reference>
<gene>
    <name evidence="3" type="ORF">H9X91_03180</name>
</gene>
<accession>A0ABS2FSN4</accession>
<dbReference type="CDD" id="cd06974">
    <property type="entry name" value="TerD_like"/>
    <property type="match status" value="2"/>
</dbReference>